<proteinExistence type="predicted"/>
<dbReference type="PANTHER" id="PTHR47510:SF3">
    <property type="entry name" value="ENDO_EXONUCLEASE_PHOSPHATASE DOMAIN-CONTAINING PROTEIN"/>
    <property type="match status" value="1"/>
</dbReference>
<feature type="transmembrane region" description="Helical" evidence="1">
    <location>
        <begin position="44"/>
        <end position="63"/>
    </location>
</feature>
<dbReference type="EMBL" id="DS469528">
    <property type="protein sequence ID" value="EDO46338.1"/>
    <property type="molecule type" value="Genomic_DNA"/>
</dbReference>
<evidence type="ECO:0000313" key="3">
    <source>
        <dbReference type="EMBL" id="EDO46338.1"/>
    </source>
</evidence>
<accession>A7RQC5</accession>
<feature type="domain" description="Sugar phosphate transporter" evidence="2">
    <location>
        <begin position="1"/>
        <end position="82"/>
    </location>
</feature>
<protein>
    <recommendedName>
        <fullName evidence="2">Sugar phosphate transporter domain-containing protein</fullName>
    </recommendedName>
</protein>
<reference evidence="3 4" key="1">
    <citation type="journal article" date="2007" name="Science">
        <title>Sea anemone genome reveals ancestral eumetazoan gene repertoire and genomic organization.</title>
        <authorList>
            <person name="Putnam N.H."/>
            <person name="Srivastava M."/>
            <person name="Hellsten U."/>
            <person name="Dirks B."/>
            <person name="Chapman J."/>
            <person name="Salamov A."/>
            <person name="Terry A."/>
            <person name="Shapiro H."/>
            <person name="Lindquist E."/>
            <person name="Kapitonov V.V."/>
            <person name="Jurka J."/>
            <person name="Genikhovich G."/>
            <person name="Grigoriev I.V."/>
            <person name="Lucas S.M."/>
            <person name="Steele R.E."/>
            <person name="Finnerty J.R."/>
            <person name="Technau U."/>
            <person name="Martindale M.Q."/>
            <person name="Rokhsar D.S."/>
        </authorList>
    </citation>
    <scope>NUCLEOTIDE SEQUENCE [LARGE SCALE GENOMIC DNA]</scope>
    <source>
        <strain evidence="4">CH2 X CH6</strain>
    </source>
</reference>
<keyword evidence="1" id="KW-0472">Membrane</keyword>
<organism evidence="3 4">
    <name type="scientific">Nematostella vectensis</name>
    <name type="common">Starlet sea anemone</name>
    <dbReference type="NCBI Taxonomy" id="45351"/>
    <lineage>
        <taxon>Eukaryota</taxon>
        <taxon>Metazoa</taxon>
        <taxon>Cnidaria</taxon>
        <taxon>Anthozoa</taxon>
        <taxon>Hexacorallia</taxon>
        <taxon>Actiniaria</taxon>
        <taxon>Edwardsiidae</taxon>
        <taxon>Nematostella</taxon>
    </lineage>
</organism>
<dbReference type="eggNOG" id="KOG1441">
    <property type="taxonomic scope" value="Eukaryota"/>
</dbReference>
<dbReference type="HOGENOM" id="CLU_710389_0_0_1"/>
<evidence type="ECO:0000256" key="1">
    <source>
        <dbReference type="SAM" id="Phobius"/>
    </source>
</evidence>
<name>A7RQC5_NEMVE</name>
<dbReference type="InterPro" id="IPR004853">
    <property type="entry name" value="Sugar_P_trans_dom"/>
</dbReference>
<dbReference type="Pfam" id="PF03151">
    <property type="entry name" value="TPT"/>
    <property type="match status" value="1"/>
</dbReference>
<evidence type="ECO:0000259" key="2">
    <source>
        <dbReference type="Pfam" id="PF03151"/>
    </source>
</evidence>
<dbReference type="PhylomeDB" id="A7RQC5"/>
<keyword evidence="1" id="KW-0812">Transmembrane</keyword>
<dbReference type="Proteomes" id="UP000001593">
    <property type="component" value="Unassembled WGS sequence"/>
</dbReference>
<feature type="transmembrane region" description="Helical" evidence="1">
    <location>
        <begin position="20"/>
        <end position="38"/>
    </location>
</feature>
<dbReference type="PANTHER" id="PTHR47510">
    <property type="entry name" value="REVERSE TRANSCRIPTASE DOMAIN-CONTAINING PROTEIN"/>
    <property type="match status" value="1"/>
</dbReference>
<gene>
    <name evidence="3" type="ORF">NEMVEDRAFT_v1g200534</name>
</gene>
<dbReference type="AlphaFoldDB" id="A7RQC5"/>
<dbReference type="InParanoid" id="A7RQC5"/>
<evidence type="ECO:0000313" key="4">
    <source>
        <dbReference type="Proteomes" id="UP000001593"/>
    </source>
</evidence>
<sequence>MPIFTVVLSRLILGQKQTPLVYFSLAPIVLGVMVSTATELSFDIVGLMSALLATLTFAVQNIFTKKMMRELHISHLRLLNLVDSLHELRRHMACIVHGIFIAPELSTRMAWLKYLADSPGQKVDRLLISRLRTKRPKTAQRIVKRESATNPGEGKNQGTVVLGGDLNKLDLSEVNRQTGLIPLVDFPTRGDPKLDNCLTNAPHLFAKSYPTTAQIKTDHLGFIVPAAKKLKPIRTRLAFRDCRQQHKDALYKRLVDFDWSPLRELSSIDDITNTFQSTLHLLMDECLPLKSITMSSRDPPWLTPLVKVLLRKKRRLQCRGKAERVREISNKIGSLVSGYRRNLSAGEVIGSAKWWRRVDCLSQRKSQSPCQLSVQAQELNKYFKDLCWD</sequence>
<keyword evidence="4" id="KW-1185">Reference proteome</keyword>
<keyword evidence="1" id="KW-1133">Transmembrane helix</keyword>